<accession>A0A2D4Q333</accession>
<sequence>MAPISHLPLPIPLPLPTQTALGLKTWKPKTIIPDKTFSSSCLYSTMQLKKKSGQLKEETNPPKQYKRKKRIDSLLLGDADGKKMTLPAFSLILEIKLHMRECHGYRGNLVQGRGGIKKP</sequence>
<organism evidence="1">
    <name type="scientific">Micrurus surinamensis</name>
    <name type="common">Surinam coral snake</name>
    <dbReference type="NCBI Taxonomy" id="129470"/>
    <lineage>
        <taxon>Eukaryota</taxon>
        <taxon>Metazoa</taxon>
        <taxon>Chordata</taxon>
        <taxon>Craniata</taxon>
        <taxon>Vertebrata</taxon>
        <taxon>Euteleostomi</taxon>
        <taxon>Lepidosauria</taxon>
        <taxon>Squamata</taxon>
        <taxon>Bifurcata</taxon>
        <taxon>Unidentata</taxon>
        <taxon>Episquamata</taxon>
        <taxon>Toxicofera</taxon>
        <taxon>Serpentes</taxon>
        <taxon>Colubroidea</taxon>
        <taxon>Elapidae</taxon>
        <taxon>Elapinae</taxon>
        <taxon>Micrurus</taxon>
    </lineage>
</organism>
<protein>
    <submittedName>
        <fullName evidence="1">Uncharacterized protein</fullName>
    </submittedName>
</protein>
<name>A0A2D4Q333_MICSU</name>
<reference evidence="1" key="2">
    <citation type="submission" date="2017-11" db="EMBL/GenBank/DDBJ databases">
        <title>Coralsnake Venomics: Analyses of Venom Gland Transcriptomes and Proteomes of Six Brazilian Taxa.</title>
        <authorList>
            <person name="Aird S.D."/>
            <person name="Jorge da Silva N."/>
            <person name="Qiu L."/>
            <person name="Villar-Briones A."/>
            <person name="Aparecida-Saddi V."/>
            <person name="Campos-Telles M.P."/>
            <person name="Grau M."/>
            <person name="Mikheyev A.S."/>
        </authorList>
    </citation>
    <scope>NUCLEOTIDE SEQUENCE</scope>
    <source>
        <tissue evidence="1">Venom_gland</tissue>
    </source>
</reference>
<reference evidence="1" key="1">
    <citation type="submission" date="2017-07" db="EMBL/GenBank/DDBJ databases">
        <authorList>
            <person name="Mikheyev A."/>
            <person name="Grau M."/>
        </authorList>
    </citation>
    <scope>NUCLEOTIDE SEQUENCE</scope>
    <source>
        <tissue evidence="1">Venom_gland</tissue>
    </source>
</reference>
<proteinExistence type="predicted"/>
<evidence type="ECO:0000313" key="1">
    <source>
        <dbReference type="EMBL" id="LAB63983.1"/>
    </source>
</evidence>
<dbReference type="EMBL" id="IACN01116420">
    <property type="protein sequence ID" value="LAB63981.1"/>
    <property type="molecule type" value="Transcribed_RNA"/>
</dbReference>
<dbReference type="EMBL" id="IACN01116421">
    <property type="protein sequence ID" value="LAB63983.1"/>
    <property type="molecule type" value="Transcribed_RNA"/>
</dbReference>
<dbReference type="AlphaFoldDB" id="A0A2D4Q333"/>